<protein>
    <submittedName>
        <fullName evidence="4">CTD kinase subunit beta</fullName>
    </submittedName>
</protein>
<feature type="compositionally biased region" description="Polar residues" evidence="2">
    <location>
        <begin position="501"/>
        <end position="519"/>
    </location>
</feature>
<dbReference type="PANTHER" id="PTHR10026">
    <property type="entry name" value="CYCLIN"/>
    <property type="match status" value="1"/>
</dbReference>
<feature type="compositionally biased region" description="Basic and acidic residues" evidence="2">
    <location>
        <begin position="167"/>
        <end position="195"/>
    </location>
</feature>
<evidence type="ECO:0000313" key="4">
    <source>
        <dbReference type="EMBL" id="KAF7194436.1"/>
    </source>
</evidence>
<evidence type="ECO:0000259" key="3">
    <source>
        <dbReference type="PROSITE" id="PS50158"/>
    </source>
</evidence>
<dbReference type="EMBL" id="JABCIY010000061">
    <property type="protein sequence ID" value="KAF7194436.1"/>
    <property type="molecule type" value="Genomic_DNA"/>
</dbReference>
<feature type="compositionally biased region" description="Basic and acidic residues" evidence="2">
    <location>
        <begin position="79"/>
        <end position="88"/>
    </location>
</feature>
<reference evidence="4" key="1">
    <citation type="submission" date="2020-04" db="EMBL/GenBank/DDBJ databases">
        <title>Draft genome resource of the tomato pathogen Pseudocercospora fuligena.</title>
        <authorList>
            <person name="Zaccaron A."/>
        </authorList>
    </citation>
    <scope>NUCLEOTIDE SEQUENCE</scope>
    <source>
        <strain evidence="4">PF001</strain>
    </source>
</reference>
<feature type="region of interest" description="Disordered" evidence="2">
    <location>
        <begin position="834"/>
        <end position="909"/>
    </location>
</feature>
<feature type="compositionally biased region" description="Polar residues" evidence="2">
    <location>
        <begin position="847"/>
        <end position="857"/>
    </location>
</feature>
<gene>
    <name evidence="4" type="ORF">HII31_04241</name>
</gene>
<evidence type="ECO:0000256" key="2">
    <source>
        <dbReference type="SAM" id="MobiDB-lite"/>
    </source>
</evidence>
<feature type="compositionally biased region" description="Basic and acidic residues" evidence="2">
    <location>
        <begin position="107"/>
        <end position="118"/>
    </location>
</feature>
<feature type="region of interest" description="Disordered" evidence="2">
    <location>
        <begin position="921"/>
        <end position="1063"/>
    </location>
</feature>
<evidence type="ECO:0000313" key="5">
    <source>
        <dbReference type="Proteomes" id="UP000660729"/>
    </source>
</evidence>
<accession>A0A8H6RQJ8</accession>
<keyword evidence="1" id="KW-0479">Metal-binding</keyword>
<comment type="caution">
    <text evidence="4">The sequence shown here is derived from an EMBL/GenBank/DDBJ whole genome shotgun (WGS) entry which is preliminary data.</text>
</comment>
<organism evidence="4 5">
    <name type="scientific">Pseudocercospora fuligena</name>
    <dbReference type="NCBI Taxonomy" id="685502"/>
    <lineage>
        <taxon>Eukaryota</taxon>
        <taxon>Fungi</taxon>
        <taxon>Dikarya</taxon>
        <taxon>Ascomycota</taxon>
        <taxon>Pezizomycotina</taxon>
        <taxon>Dothideomycetes</taxon>
        <taxon>Dothideomycetidae</taxon>
        <taxon>Mycosphaerellales</taxon>
        <taxon>Mycosphaerellaceae</taxon>
        <taxon>Pseudocercospora</taxon>
    </lineage>
</organism>
<keyword evidence="4" id="KW-0418">Kinase</keyword>
<dbReference type="GO" id="GO:0008270">
    <property type="term" value="F:zinc ion binding"/>
    <property type="evidence" value="ECO:0007669"/>
    <property type="project" value="UniProtKB-KW"/>
</dbReference>
<keyword evidence="5" id="KW-1185">Reference proteome</keyword>
<dbReference type="SUPFAM" id="SSF47954">
    <property type="entry name" value="Cyclin-like"/>
    <property type="match status" value="2"/>
</dbReference>
<feature type="region of interest" description="Disordered" evidence="2">
    <location>
        <begin position="79"/>
        <end position="270"/>
    </location>
</feature>
<feature type="compositionally biased region" description="Basic and acidic residues" evidence="2">
    <location>
        <begin position="325"/>
        <end position="335"/>
    </location>
</feature>
<name>A0A8H6RQJ8_9PEZI</name>
<dbReference type="InterPro" id="IPR001878">
    <property type="entry name" value="Znf_CCHC"/>
</dbReference>
<dbReference type="PROSITE" id="PS50158">
    <property type="entry name" value="ZF_CCHC"/>
    <property type="match status" value="1"/>
</dbReference>
<evidence type="ECO:0000256" key="1">
    <source>
        <dbReference type="PROSITE-ProRule" id="PRU00047"/>
    </source>
</evidence>
<keyword evidence="4" id="KW-0808">Transferase</keyword>
<feature type="region of interest" description="Disordered" evidence="2">
    <location>
        <begin position="446"/>
        <end position="525"/>
    </location>
</feature>
<keyword evidence="1" id="KW-0862">Zinc</keyword>
<dbReference type="Gene3D" id="1.10.472.10">
    <property type="entry name" value="Cyclin-like"/>
    <property type="match status" value="2"/>
</dbReference>
<feature type="compositionally biased region" description="Polar residues" evidence="2">
    <location>
        <begin position="880"/>
        <end position="895"/>
    </location>
</feature>
<sequence length="1063" mass="121504">QTTNKHLTRKSQSVNMVYVPWEEEYGICKFHAMHKTKCNHPETCRWVHPGEDEIRKIWDHHSMLEARDRGEYIVPSRDIDAPRHHDYGSGRAPPPPPPPRGYPVAVDGHDERWYDNGRRHQMYGQPSPPPHPPIAYAEYNDYPRPHQRPWPSDLPDNHSNVHPARHHLVDEPGHYRPTRSSDRDPSSSHLPHPDRLNLISDAFGSSRSPAPEFDPRYGARDERLPSSSFYSESHQEYRGSSPATQASYVAPPGMDNRTGQPVGQHFDPSASDNPFINGAMIYRFVWGDPLCVRCGTTGHLPRQCKNDALPIAAQDYLYRIMRKEQNRSKAERGIDVKNSTDSLRPTPEHLSSRPSTRNGSLPPVESRSDSSHHRSIPQEQAPPPMREIVQEDSRVSYWERYQAHKKGQAGSLLQDEDDIMAMHHKQAMIKNEAASDIFPETVMLDGTNDPRDAPEKPTNDAKVEMNINKKEKKGSAAVKAEAPSGLGTIASAETPRHGQSKSRSTANQKTTTTKGSAPSKTEKGLAMGATKRMSNGEAKIIGPHPSTIRVSAPYITQSAIEKKLAPSGLDAQERSLQEAREDTARLQGVAWLDNVRRALQLPIKTYTTACVYYHKFRLVNQEEKYLLNWTEPAAASLLTSCKNEDTLKKSRDILAAAWNMKLAVHEQIGSDDPILEQQQRSVIGVERMVLEAGGFDFRSRDPHHVLIKIGKSLRKSEDLRSVTKLAWTILTDLHRTFAPLKQTSSTLALASLELAAHFKAATSPNNVCSVRDDLQTLDLKRWHTTREEVMETLLDALDLYTHHTQSTILGPKIKLDDMLRIRLELNKECSDSRLPRYTVVQPPPSPDNTNGNSSTLRVANGHPTPVSPPQPGTQAPPQQINNNIESQTTPQTNGTLRFMLDPQRATDERVEVKRHFTEEWEEYEEEIEVPVPRSHDRDRDRDHSRDRSRHRDYPPGREPRDRDRHGRDYDDRRSARDSPRGPAPDRERGPPRDRDERAGDRDRDSDRDRPRARERDRDGRYDDRRSTRDEYRERDRYDRRDRGGRDDDRRRSYYDDDRRRDRR</sequence>
<dbReference type="OrthoDB" id="4951845at2759"/>
<feature type="domain" description="CCHC-type" evidence="3">
    <location>
        <begin position="291"/>
        <end position="306"/>
    </location>
</feature>
<feature type="compositionally biased region" description="Pro residues" evidence="2">
    <location>
        <begin position="92"/>
        <end position="101"/>
    </location>
</feature>
<keyword evidence="1" id="KW-0863">Zinc-finger</keyword>
<dbReference type="InterPro" id="IPR043198">
    <property type="entry name" value="Cyclin/Ssn8"/>
</dbReference>
<feature type="compositionally biased region" description="Basic and acidic residues" evidence="2">
    <location>
        <begin position="448"/>
        <end position="469"/>
    </location>
</feature>
<dbReference type="GO" id="GO:0016301">
    <property type="term" value="F:kinase activity"/>
    <property type="evidence" value="ECO:0007669"/>
    <property type="project" value="UniProtKB-KW"/>
</dbReference>
<dbReference type="Proteomes" id="UP000660729">
    <property type="component" value="Unassembled WGS sequence"/>
</dbReference>
<feature type="region of interest" description="Disordered" evidence="2">
    <location>
        <begin position="325"/>
        <end position="387"/>
    </location>
</feature>
<feature type="non-terminal residue" evidence="4">
    <location>
        <position position="1"/>
    </location>
</feature>
<dbReference type="AlphaFoldDB" id="A0A8H6RQJ8"/>
<dbReference type="GO" id="GO:0006357">
    <property type="term" value="P:regulation of transcription by RNA polymerase II"/>
    <property type="evidence" value="ECO:0007669"/>
    <property type="project" value="InterPro"/>
</dbReference>
<feature type="compositionally biased region" description="Basic and acidic residues" evidence="2">
    <location>
        <begin position="213"/>
        <end position="224"/>
    </location>
</feature>
<dbReference type="InterPro" id="IPR036915">
    <property type="entry name" value="Cyclin-like_sf"/>
</dbReference>
<dbReference type="GO" id="GO:0016538">
    <property type="term" value="F:cyclin-dependent protein serine/threonine kinase regulator activity"/>
    <property type="evidence" value="ECO:0007669"/>
    <property type="project" value="InterPro"/>
</dbReference>
<proteinExistence type="predicted"/>
<feature type="compositionally biased region" description="Basic and acidic residues" evidence="2">
    <location>
        <begin position="933"/>
        <end position="1063"/>
    </location>
</feature>
<dbReference type="GO" id="GO:0003676">
    <property type="term" value="F:nucleic acid binding"/>
    <property type="evidence" value="ECO:0007669"/>
    <property type="project" value="InterPro"/>
</dbReference>